<dbReference type="Proteomes" id="UP000521379">
    <property type="component" value="Unassembled WGS sequence"/>
</dbReference>
<comment type="similarity">
    <text evidence="1 2">Belongs to the DTD family.</text>
</comment>
<comment type="domain">
    <text evidence="2">A Gly-cisPro motif from one monomer fits into the active site of the other monomer to allow specific chiral rejection of L-amino acids.</text>
</comment>
<comment type="catalytic activity">
    <reaction evidence="2">
        <text>glycyl-tRNA(Ala) + H2O = tRNA(Ala) + glycine + H(+)</text>
        <dbReference type="Rhea" id="RHEA:53744"/>
        <dbReference type="Rhea" id="RHEA-COMP:9657"/>
        <dbReference type="Rhea" id="RHEA-COMP:13640"/>
        <dbReference type="ChEBI" id="CHEBI:15377"/>
        <dbReference type="ChEBI" id="CHEBI:15378"/>
        <dbReference type="ChEBI" id="CHEBI:57305"/>
        <dbReference type="ChEBI" id="CHEBI:78442"/>
        <dbReference type="ChEBI" id="CHEBI:78522"/>
    </reaction>
</comment>
<keyword evidence="2 3" id="KW-0378">Hydrolase</keyword>
<organism evidence="3 4">
    <name type="scientific">Kocuria subflava</name>
    <dbReference type="NCBI Taxonomy" id="1736139"/>
    <lineage>
        <taxon>Bacteria</taxon>
        <taxon>Bacillati</taxon>
        <taxon>Actinomycetota</taxon>
        <taxon>Actinomycetes</taxon>
        <taxon>Micrococcales</taxon>
        <taxon>Micrococcaceae</taxon>
        <taxon>Kocuria</taxon>
    </lineage>
</organism>
<keyword evidence="4" id="KW-1185">Reference proteome</keyword>
<dbReference type="InterPro" id="IPR023509">
    <property type="entry name" value="DTD-like_sf"/>
</dbReference>
<keyword evidence="2" id="KW-0694">RNA-binding</keyword>
<dbReference type="GO" id="GO:0051500">
    <property type="term" value="F:D-tyrosyl-tRNA(Tyr) deacylase activity"/>
    <property type="evidence" value="ECO:0007669"/>
    <property type="project" value="TreeGrafter"/>
</dbReference>
<evidence type="ECO:0000256" key="2">
    <source>
        <dbReference type="HAMAP-Rule" id="MF_00518"/>
    </source>
</evidence>
<evidence type="ECO:0000313" key="3">
    <source>
        <dbReference type="EMBL" id="NKE08701.1"/>
    </source>
</evidence>
<name>A0A846U1V2_9MICC</name>
<evidence type="ECO:0000256" key="1">
    <source>
        <dbReference type="ARBA" id="ARBA00009673"/>
    </source>
</evidence>
<evidence type="ECO:0000313" key="4">
    <source>
        <dbReference type="Proteomes" id="UP000521379"/>
    </source>
</evidence>
<dbReference type="RefSeq" id="WP_047692232.1">
    <property type="nucleotide sequence ID" value="NZ_JAAVUN010000002.1"/>
</dbReference>
<comment type="subcellular location">
    <subcellularLocation>
        <location evidence="2">Cytoplasm</location>
    </subcellularLocation>
</comment>
<feature type="short sequence motif" description="Gly-cisPro motif, important for rejection of L-amino acids" evidence="2">
    <location>
        <begin position="147"/>
        <end position="148"/>
    </location>
</feature>
<keyword evidence="2" id="KW-0963">Cytoplasm</keyword>
<dbReference type="AlphaFoldDB" id="A0A846U1V2"/>
<dbReference type="Pfam" id="PF02580">
    <property type="entry name" value="Tyr_Deacylase"/>
    <property type="match status" value="1"/>
</dbReference>
<dbReference type="EC" id="3.1.1.-" evidence="2"/>
<comment type="catalytic activity">
    <reaction evidence="2">
        <text>a D-aminoacyl-tRNA + H2O = a tRNA + a D-alpha-amino acid + H(+)</text>
        <dbReference type="Rhea" id="RHEA:13953"/>
        <dbReference type="Rhea" id="RHEA-COMP:10123"/>
        <dbReference type="Rhea" id="RHEA-COMP:10124"/>
        <dbReference type="ChEBI" id="CHEBI:15377"/>
        <dbReference type="ChEBI" id="CHEBI:15378"/>
        <dbReference type="ChEBI" id="CHEBI:59871"/>
        <dbReference type="ChEBI" id="CHEBI:78442"/>
        <dbReference type="ChEBI" id="CHEBI:79333"/>
        <dbReference type="EC" id="3.1.1.96"/>
    </reaction>
</comment>
<dbReference type="InterPro" id="IPR003732">
    <property type="entry name" value="Daa-tRNA_deacyls_DTD"/>
</dbReference>
<proteinExistence type="inferred from homology"/>
<dbReference type="EC" id="3.1.1.96" evidence="2"/>
<dbReference type="Gene3D" id="3.50.80.10">
    <property type="entry name" value="D-tyrosyl-tRNA(Tyr) deacylase"/>
    <property type="match status" value="1"/>
</dbReference>
<dbReference type="GO" id="GO:0106026">
    <property type="term" value="F:Gly-tRNA(Ala) deacylase activity"/>
    <property type="evidence" value="ECO:0007669"/>
    <property type="project" value="UniProtKB-UniRule"/>
</dbReference>
<comment type="function">
    <text evidence="2">An aminoacyl-tRNA editing enzyme that deacylates mischarged D-aminoacyl-tRNAs. Also deacylates mischarged glycyl-tRNA(Ala), protecting cells against glycine mischarging by AlaRS. Acts via tRNA-based rather than protein-based catalysis; rejects L-amino acids rather than detecting D-amino acids in the active site. By recycling D-aminoacyl-tRNA to D-amino acids and free tRNA molecules, this enzyme counteracts the toxicity associated with the formation of D-aminoacyl-tRNA entities in vivo and helps enforce protein L-homochirality.</text>
</comment>
<dbReference type="GO" id="GO:0019478">
    <property type="term" value="P:D-amino acid catabolic process"/>
    <property type="evidence" value="ECO:0007669"/>
    <property type="project" value="UniProtKB-UniRule"/>
</dbReference>
<dbReference type="HAMAP" id="MF_00518">
    <property type="entry name" value="Deacylase_Dtd"/>
    <property type="match status" value="1"/>
</dbReference>
<sequence>MRVLLQRASAATVTVTDPDGTQRVTGRLTAPGLVALVGVTHDDDASVAHLMADKTAGLRILSGVDAQGRDQAEASCLDLGAPVLVVSQFTLYADCRRGRRPSWSNAAPGPVSEPLVEAYVQALQDLGVHVETGEFGAQMAVSLTNDGPVTILLDSEELKKPRRG</sequence>
<reference evidence="3 4" key="1">
    <citation type="submission" date="2020-02" db="EMBL/GenBank/DDBJ databases">
        <authorList>
            <person name="Sun Q."/>
        </authorList>
    </citation>
    <scope>NUCLEOTIDE SEQUENCE [LARGE SCALE GENOMIC DNA]</scope>
    <source>
        <strain evidence="3 4">YIM 13062</strain>
    </source>
</reference>
<dbReference type="GO" id="GO:0005737">
    <property type="term" value="C:cytoplasm"/>
    <property type="evidence" value="ECO:0007669"/>
    <property type="project" value="UniProtKB-SubCell"/>
</dbReference>
<comment type="caution">
    <text evidence="3">The sequence shown here is derived from an EMBL/GenBank/DDBJ whole genome shotgun (WGS) entry which is preliminary data.</text>
</comment>
<dbReference type="PANTHER" id="PTHR10472:SF5">
    <property type="entry name" value="D-AMINOACYL-TRNA DEACYLASE 1"/>
    <property type="match status" value="1"/>
</dbReference>
<comment type="subunit">
    <text evidence="2">Homodimer.</text>
</comment>
<protein>
    <recommendedName>
        <fullName evidence="2">D-aminoacyl-tRNA deacylase</fullName>
        <shortName evidence="2">DTD</shortName>
        <ecNumber evidence="2">3.1.1.96</ecNumber>
    </recommendedName>
    <alternativeName>
        <fullName evidence="2">Gly-tRNA(Ala) deacylase</fullName>
        <ecNumber evidence="2">3.1.1.-</ecNumber>
    </alternativeName>
</protein>
<dbReference type="SUPFAM" id="SSF69500">
    <property type="entry name" value="DTD-like"/>
    <property type="match status" value="1"/>
</dbReference>
<accession>A0A846U1V2</accession>
<gene>
    <name evidence="2" type="primary">dtd</name>
    <name evidence="3" type="ORF">GTW58_01800</name>
</gene>
<dbReference type="NCBIfam" id="TIGR00256">
    <property type="entry name" value="D-aminoacyl-tRNA deacylase"/>
    <property type="match status" value="1"/>
</dbReference>
<keyword evidence="2" id="KW-0820">tRNA-binding</keyword>
<dbReference type="PANTHER" id="PTHR10472">
    <property type="entry name" value="D-TYROSYL-TRNA TYR DEACYLASE"/>
    <property type="match status" value="1"/>
</dbReference>
<dbReference type="GO" id="GO:0043908">
    <property type="term" value="F:Ser(Gly)-tRNA(Ala) hydrolase activity"/>
    <property type="evidence" value="ECO:0007669"/>
    <property type="project" value="UniProtKB-UniRule"/>
</dbReference>
<dbReference type="GO" id="GO:0000049">
    <property type="term" value="F:tRNA binding"/>
    <property type="evidence" value="ECO:0007669"/>
    <property type="project" value="UniProtKB-UniRule"/>
</dbReference>
<dbReference type="EMBL" id="JAAVUN010000002">
    <property type="protein sequence ID" value="NKE08701.1"/>
    <property type="molecule type" value="Genomic_DNA"/>
</dbReference>